<evidence type="ECO:0000313" key="2">
    <source>
        <dbReference type="Proteomes" id="UP001486626"/>
    </source>
</evidence>
<comment type="caution">
    <text evidence="1">The sequence shown here is derived from an EMBL/GenBank/DDBJ whole genome shotgun (WGS) entry which is preliminary data.</text>
</comment>
<keyword evidence="2" id="KW-1185">Reference proteome</keyword>
<organism evidence="1 2">
    <name type="scientific">Xanthomonas protegens</name>
    <dbReference type="NCBI Taxonomy" id="3380705"/>
    <lineage>
        <taxon>Bacteria</taxon>
        <taxon>Pseudomonadati</taxon>
        <taxon>Pseudomonadota</taxon>
        <taxon>Gammaproteobacteria</taxon>
        <taxon>Lysobacterales</taxon>
        <taxon>Lysobacteraceae</taxon>
        <taxon>Xanthomonas</taxon>
    </lineage>
</organism>
<dbReference type="RefSeq" id="WP_342074671.1">
    <property type="nucleotide sequence ID" value="NZ_JAQJCQ010000021.1"/>
</dbReference>
<dbReference type="Proteomes" id="UP001486626">
    <property type="component" value="Unassembled WGS sequence"/>
</dbReference>
<proteinExistence type="predicted"/>
<sequence length="167" mass="18310">MKCAASNVFSSTAAEQLAFSQFAAAQVRDLGLLRNIVQTCTALEQKRKVFLFVNDTICGMLESLATVESVVPEEEILAELDRISDGLIGYSENLKAGLRAADRDRQLRADDGVHDAYRAAIDALCSLHDVVEDYRMALLHHNALHDNGDAGPVLSSTDDVRAFLERM</sequence>
<evidence type="ECO:0000313" key="1">
    <source>
        <dbReference type="EMBL" id="MEL4893529.1"/>
    </source>
</evidence>
<reference evidence="1 2" key="1">
    <citation type="journal article" date="2024" name="FEMS Microbiol. Lett.">
        <title>Xanthomonas protegens sp. nov., a novel rice seed-associated bacterium, provides in vivo protection against X. oryzae pv. oryzae, the bacterial leaf blight pathogen.</title>
        <authorList>
            <person name="Rana R."/>
            <person name="Sharma A."/>
            <person name="Madhavan V.N."/>
            <person name="Korpole S."/>
            <person name="Sonti R.V."/>
            <person name="Patel H.K."/>
            <person name="Patil P.B."/>
        </authorList>
    </citation>
    <scope>NUCLEOTIDE SEQUENCE [LARGE SCALE GENOMIC DNA]</scope>
    <source>
        <strain evidence="1 2">PPL118</strain>
    </source>
</reference>
<gene>
    <name evidence="1" type="ORF">PIQ37_19075</name>
</gene>
<evidence type="ECO:0008006" key="3">
    <source>
        <dbReference type="Google" id="ProtNLM"/>
    </source>
</evidence>
<dbReference type="EMBL" id="JAQJCQ010000021">
    <property type="protein sequence ID" value="MEL4893529.1"/>
    <property type="molecule type" value="Genomic_DNA"/>
</dbReference>
<protein>
    <recommendedName>
        <fullName evidence="3">Chemotaxis protein</fullName>
    </recommendedName>
</protein>
<accession>A0ABU9LH24</accession>
<name>A0ABU9LH24_9XANT</name>